<dbReference type="KEGG" id="cex:CSE_05000"/>
<evidence type="ECO:0000313" key="3">
    <source>
        <dbReference type="EMBL" id="BAL80626.1"/>
    </source>
</evidence>
<dbReference type="GO" id="GO:0005975">
    <property type="term" value="P:carbohydrate metabolic process"/>
    <property type="evidence" value="ECO:0007669"/>
    <property type="project" value="InterPro"/>
</dbReference>
<dbReference type="PANTHER" id="PTHR10683:SF40">
    <property type="entry name" value="FRUCTOSE-6-PHOSPHATE ALDOLASE 1-RELATED"/>
    <property type="match status" value="1"/>
</dbReference>
<dbReference type="GO" id="GO:0016832">
    <property type="term" value="F:aldehyde-lyase activity"/>
    <property type="evidence" value="ECO:0007669"/>
    <property type="project" value="InterPro"/>
</dbReference>
<dbReference type="SUPFAM" id="SSF51569">
    <property type="entry name" value="Aldolase"/>
    <property type="match status" value="1"/>
</dbReference>
<dbReference type="EC" id="2.2.1.2" evidence="3"/>
<dbReference type="InterPro" id="IPR018225">
    <property type="entry name" value="Transaldolase_AS"/>
</dbReference>
<dbReference type="GO" id="GO:0005737">
    <property type="term" value="C:cytoplasm"/>
    <property type="evidence" value="ECO:0007669"/>
    <property type="project" value="UniProtKB-SubCell"/>
</dbReference>
<dbReference type="Proteomes" id="UP000004793">
    <property type="component" value="Chromosome"/>
</dbReference>
<gene>
    <name evidence="3" type="primary">tal</name>
    <name evidence="3" type="ordered locus">CSE_05000</name>
</gene>
<dbReference type="EMBL" id="AP012051">
    <property type="protein sequence ID" value="BAL80626.1"/>
    <property type="molecule type" value="Genomic_DNA"/>
</dbReference>
<dbReference type="InterPro" id="IPR033919">
    <property type="entry name" value="TSA/FSA_arc/bac"/>
</dbReference>
<dbReference type="Gene3D" id="3.20.20.70">
    <property type="entry name" value="Aldolase class I"/>
    <property type="match status" value="1"/>
</dbReference>
<dbReference type="GO" id="GO:0004801">
    <property type="term" value="F:transaldolase activity"/>
    <property type="evidence" value="ECO:0007669"/>
    <property type="project" value="UniProtKB-EC"/>
</dbReference>
<dbReference type="InterPro" id="IPR001585">
    <property type="entry name" value="TAL/FSA"/>
</dbReference>
<evidence type="ECO:0000256" key="1">
    <source>
        <dbReference type="ARBA" id="ARBA00004496"/>
    </source>
</evidence>
<organism evidence="3 4">
    <name type="scientific">Caldisericum exile (strain DSM 21853 / NBRC 104410 / AZM16c01)</name>
    <dbReference type="NCBI Taxonomy" id="511051"/>
    <lineage>
        <taxon>Bacteria</taxon>
        <taxon>Pseudomonadati</taxon>
        <taxon>Caldisericota/Cryosericota group</taxon>
        <taxon>Caldisericota</taxon>
        <taxon>Caldisericia</taxon>
        <taxon>Caldisericales</taxon>
        <taxon>Caldisericaceae</taxon>
        <taxon>Caldisericum</taxon>
    </lineage>
</organism>
<dbReference type="InterPro" id="IPR013785">
    <property type="entry name" value="Aldolase_TIM"/>
</dbReference>
<dbReference type="AlphaFoldDB" id="A0A7U6GE02"/>
<name>A0A7U6GE02_CALEA</name>
<proteinExistence type="predicted"/>
<dbReference type="PANTHER" id="PTHR10683">
    <property type="entry name" value="TRANSALDOLASE"/>
    <property type="match status" value="1"/>
</dbReference>
<dbReference type="Pfam" id="PF00923">
    <property type="entry name" value="TAL_FSA"/>
    <property type="match status" value="1"/>
</dbReference>
<keyword evidence="4" id="KW-1185">Reference proteome</keyword>
<reference evidence="3 4" key="1">
    <citation type="submission" date="2011-01" db="EMBL/GenBank/DDBJ databases">
        <title>Whole genome sequence of Caldisericum exile AZM16c01.</title>
        <authorList>
            <person name="Narita-Yamada S."/>
            <person name="Kawakoshi A."/>
            <person name="Nakamura S."/>
            <person name="Sasagawa M."/>
            <person name="Fukada J."/>
            <person name="Sekine M."/>
            <person name="Kato Y."/>
            <person name="Fukai R."/>
            <person name="Sasaki K."/>
            <person name="Hanamaki A."/>
            <person name="Narita H."/>
            <person name="Konno Y."/>
            <person name="Mori K."/>
            <person name="Yamazaki S."/>
            <person name="Suzuki K."/>
            <person name="Fujita N."/>
        </authorList>
    </citation>
    <scope>NUCLEOTIDE SEQUENCE [LARGE SCALE GENOMIC DNA]</scope>
    <source>
        <strain evidence="4">DSM 21853 / NBRC 104410 / AZM16c01</strain>
    </source>
</reference>
<accession>A0A7U6GE02</accession>
<dbReference type="OrthoDB" id="9807051at2"/>
<comment type="subcellular location">
    <subcellularLocation>
        <location evidence="1">Cytoplasm</location>
    </subcellularLocation>
</comment>
<dbReference type="PROSITE" id="PS01054">
    <property type="entry name" value="TRANSALDOLASE_1"/>
    <property type="match status" value="1"/>
</dbReference>
<keyword evidence="3" id="KW-0808">Transferase</keyword>
<evidence type="ECO:0000313" key="4">
    <source>
        <dbReference type="Proteomes" id="UP000004793"/>
    </source>
</evidence>
<dbReference type="CDD" id="cd00956">
    <property type="entry name" value="Transaldolase_FSA"/>
    <property type="match status" value="1"/>
</dbReference>
<protein>
    <submittedName>
        <fullName evidence="3">Transaldolase</fullName>
        <ecNumber evidence="3">2.2.1.2</ecNumber>
    </submittedName>
</protein>
<dbReference type="RefSeq" id="WP_014453032.1">
    <property type="nucleotide sequence ID" value="NC_017096.1"/>
</dbReference>
<sequence length="273" mass="31046">MKIFIDTADIEEIKTAISWGIVDGITTNPTLIKKALQKYRDRISSMEDYIKEILRIAGRLRPVSLEVISTDREKMVKEATILYEKFNYIANNVVVKIPINPNLGEGNDFDGIMAVRELKSAGIPVNVTLVMTPEQALLAAKAGAEYVSPFVGRVDDFLRTKVGMEFKKEDYFPSDGMEYDDEVINDNGIVSGVHMLSIIKEIFENYRFSTKIIAASVRNARQVREILEVGCDIATIPFYVLKDMIKHVKTEEGMINFVRDVENEYKEIFWKGE</sequence>
<keyword evidence="2" id="KW-0704">Schiff base</keyword>
<evidence type="ECO:0000256" key="2">
    <source>
        <dbReference type="ARBA" id="ARBA00023270"/>
    </source>
</evidence>